<feature type="transmembrane region" description="Helical" evidence="5">
    <location>
        <begin position="929"/>
        <end position="958"/>
    </location>
</feature>
<organism evidence="8 9">
    <name type="scientific">Actinia tenebrosa</name>
    <name type="common">Australian red waratah sea anemone</name>
    <dbReference type="NCBI Taxonomy" id="6105"/>
    <lineage>
        <taxon>Eukaryota</taxon>
        <taxon>Metazoa</taxon>
        <taxon>Cnidaria</taxon>
        <taxon>Anthozoa</taxon>
        <taxon>Hexacorallia</taxon>
        <taxon>Actiniaria</taxon>
        <taxon>Actiniidae</taxon>
        <taxon>Actinia</taxon>
    </lineage>
</organism>
<dbReference type="FunFam" id="2.60.120.290:FF:000005">
    <property type="entry name" value="Procollagen C-endopeptidase enhancer 1"/>
    <property type="match status" value="2"/>
</dbReference>
<keyword evidence="8" id="KW-1185">Reference proteome</keyword>
<evidence type="ECO:0000256" key="4">
    <source>
        <dbReference type="SAM" id="MobiDB-lite"/>
    </source>
</evidence>
<dbReference type="InterPro" id="IPR035914">
    <property type="entry name" value="Sperma_CUB_dom_sf"/>
</dbReference>
<keyword evidence="1" id="KW-0677">Repeat</keyword>
<feature type="compositionally biased region" description="Basic and acidic residues" evidence="4">
    <location>
        <begin position="1032"/>
        <end position="1043"/>
    </location>
</feature>
<dbReference type="AlphaFoldDB" id="A0A6P8IEN5"/>
<evidence type="ECO:0000256" key="3">
    <source>
        <dbReference type="PROSITE-ProRule" id="PRU00059"/>
    </source>
</evidence>
<gene>
    <name evidence="9" type="primary">LOC116299889</name>
</gene>
<keyword evidence="5" id="KW-1133">Transmembrane helix</keyword>
<feature type="domain" description="CUB" evidence="7">
    <location>
        <begin position="413"/>
        <end position="536"/>
    </location>
</feature>
<feature type="chain" id="PRO_5028343682" evidence="6">
    <location>
        <begin position="29"/>
        <end position="1063"/>
    </location>
</feature>
<dbReference type="InterPro" id="IPR000859">
    <property type="entry name" value="CUB_dom"/>
</dbReference>
<dbReference type="Pfam" id="PF00431">
    <property type="entry name" value="CUB"/>
    <property type="match status" value="7"/>
</dbReference>
<dbReference type="RefSeq" id="XP_031564465.1">
    <property type="nucleotide sequence ID" value="XM_031708605.1"/>
</dbReference>
<dbReference type="PANTHER" id="PTHR24251">
    <property type="entry name" value="OVOCHYMASE-RELATED"/>
    <property type="match status" value="1"/>
</dbReference>
<evidence type="ECO:0000256" key="6">
    <source>
        <dbReference type="SAM" id="SignalP"/>
    </source>
</evidence>
<dbReference type="FunFam" id="2.60.120.290:FF:000013">
    <property type="entry name" value="Membrane frizzled-related protein"/>
    <property type="match status" value="2"/>
</dbReference>
<feature type="domain" description="CUB" evidence="7">
    <location>
        <begin position="669"/>
        <end position="791"/>
    </location>
</feature>
<dbReference type="Proteomes" id="UP000515163">
    <property type="component" value="Unplaced"/>
</dbReference>
<keyword evidence="5" id="KW-0812">Transmembrane</keyword>
<dbReference type="CDD" id="cd00041">
    <property type="entry name" value="CUB"/>
    <property type="match status" value="6"/>
</dbReference>
<sequence>MSNYIPRVVCMFLFQGFLINCNQGCSTGQYPCILNGTEGRIASPGHPSYYPNNANISWSIQVPHGYSIKLEFSDNFKIGLETNCRSDYLVIYDGFTTGSPVMGNYCGSDKPPSLYSSGPTLLVAFISDNEYQSSGFSANYTAIKPGTTCSALQTQEENANLILRDASGNIFAHFNNSYNYNIKPLRCLWRLRAPPGYGIKIAINALKLDKNTSCLQSNFNVYKGYFVQEDKLVSRYCKIENPAKIYLPDRTAVLRVQINQLSSWIGSEAFAIKYEFLKKDINKCSTLNSEQENSNIILTRNNGSFTIHTENGDPDQGLQCLWKIKPPNGHQVRLSFTKFLLESDCRDSFVEIFDGENSEGNGKFCGSVPPWVMFSTGGYLVVKFVARSSNMRNLSRLSIVGVYEAVTYAKGTCSTINTKQMNSNIQLNDKKGVIMTPNYPSKYPSDFKCVWIITVPSGYRIRLHFVAFNVENHGCVYDFVEVRDGDNSSSPLKTQENLCGITIPYDIYSTSNNMWMMFVSDYSEQMTGFQAFYSAVTPEPWRCSPVNTDQENNILIKDTPGVLTTPNYPHPYPPNLKCTWHITVPSSLRIQVHFHDFQLYSSCSFEFVEGFDGKDISDQSLGRYCGSNLPFDMFSTGNAITLVFQSSTFAGCRGFKLSHFILELGPGICSKGNPHDLNDNLVVNSTRGNITSPNYPLPYTRGMQCTWHVRAPIGYHVELNFTSIHFPLPCAQDYIEVRDGGSSNSPFKGRFCNVQSASRIYSSGRELWLRFISQHTTSEAYKGFYVTYRMIKAGNCSRDFDQSWNTNLNFGESMSGSLTSPGYPAPFPPDIKCTWKITVHYGYQVQLIFNRISLLEPCTSGYVEVRDGYYSFSKSLGKFCKTEVSSVRFRSTDRRLFVHFESGNTSMLGQGFDASFSAMIKGTTSSGSLAAGAITISLIVFAGFILITLAIIFTYWLLKKRYRRRPNSRPRDHDLAVIPPMRVPPLDDIPDCLIAEDRPPPYAEAVNQDDEEQSPARDVGRRNSGCTEETVEERSIEAERGLDNEGFTNDPPTYESLYGVDPT</sequence>
<feature type="domain" description="CUB" evidence="7">
    <location>
        <begin position="796"/>
        <end position="919"/>
    </location>
</feature>
<dbReference type="OrthoDB" id="431034at2759"/>
<evidence type="ECO:0000256" key="2">
    <source>
        <dbReference type="ARBA" id="ARBA00023157"/>
    </source>
</evidence>
<evidence type="ECO:0000313" key="9">
    <source>
        <dbReference type="RefSeq" id="XP_031564465.1"/>
    </source>
</evidence>
<dbReference type="KEGG" id="aten:116299889"/>
<protein>
    <submittedName>
        <fullName evidence="9">Cubilin-like isoform X1</fullName>
    </submittedName>
</protein>
<feature type="domain" description="CUB" evidence="7">
    <location>
        <begin position="284"/>
        <end position="406"/>
    </location>
</feature>
<feature type="domain" description="CUB" evidence="7">
    <location>
        <begin position="543"/>
        <end position="662"/>
    </location>
</feature>
<accession>A0A6P8IEN5</accession>
<dbReference type="PROSITE" id="PS01180">
    <property type="entry name" value="CUB"/>
    <property type="match status" value="7"/>
</dbReference>
<feature type="domain" description="CUB" evidence="7">
    <location>
        <begin position="25"/>
        <end position="143"/>
    </location>
</feature>
<feature type="signal peptide" evidence="6">
    <location>
        <begin position="1"/>
        <end position="28"/>
    </location>
</feature>
<dbReference type="InParanoid" id="A0A6P8IEN5"/>
<evidence type="ECO:0000313" key="8">
    <source>
        <dbReference type="Proteomes" id="UP000515163"/>
    </source>
</evidence>
<name>A0A6P8IEN5_ACTTE</name>
<dbReference type="Gene3D" id="2.60.120.290">
    <property type="entry name" value="Spermadhesin, CUB domain"/>
    <property type="match status" value="7"/>
</dbReference>
<comment type="caution">
    <text evidence="3">Lacks conserved residue(s) required for the propagation of feature annotation.</text>
</comment>
<dbReference type="SUPFAM" id="SSF49854">
    <property type="entry name" value="Spermadhesin, CUB domain"/>
    <property type="match status" value="7"/>
</dbReference>
<evidence type="ECO:0000256" key="1">
    <source>
        <dbReference type="ARBA" id="ARBA00022737"/>
    </source>
</evidence>
<evidence type="ECO:0000256" key="5">
    <source>
        <dbReference type="SAM" id="Phobius"/>
    </source>
</evidence>
<dbReference type="GeneID" id="116299889"/>
<proteinExistence type="predicted"/>
<dbReference type="PANTHER" id="PTHR24251:SF37">
    <property type="entry name" value="CUB DOMAIN-CONTAINING PROTEIN"/>
    <property type="match status" value="1"/>
</dbReference>
<feature type="region of interest" description="Disordered" evidence="4">
    <location>
        <begin position="997"/>
        <end position="1063"/>
    </location>
</feature>
<keyword evidence="6" id="KW-0732">Signal</keyword>
<dbReference type="SMART" id="SM00042">
    <property type="entry name" value="CUB"/>
    <property type="match status" value="7"/>
</dbReference>
<evidence type="ECO:0000259" key="7">
    <source>
        <dbReference type="PROSITE" id="PS01180"/>
    </source>
</evidence>
<keyword evidence="2" id="KW-1015">Disulfide bond</keyword>
<feature type="domain" description="CUB" evidence="7">
    <location>
        <begin position="149"/>
        <end position="277"/>
    </location>
</feature>
<reference evidence="9" key="1">
    <citation type="submission" date="2025-08" db="UniProtKB">
        <authorList>
            <consortium name="RefSeq"/>
        </authorList>
    </citation>
    <scope>IDENTIFICATION</scope>
    <source>
        <tissue evidence="9">Tentacle</tissue>
    </source>
</reference>
<keyword evidence="5" id="KW-0472">Membrane</keyword>